<feature type="domain" description="Helicase C-terminal" evidence="14">
    <location>
        <begin position="1401"/>
        <end position="1554"/>
    </location>
</feature>
<comment type="caution">
    <text evidence="15">The sequence shown here is derived from an EMBL/GenBank/DDBJ whole genome shotgun (WGS) entry which is preliminary data.</text>
</comment>
<keyword evidence="11" id="KW-0539">Nucleus</keyword>
<keyword evidence="5" id="KW-0378">Hydrolase</keyword>
<gene>
    <name evidence="15" type="ORF">GGX14DRAFT_469573</name>
</gene>
<name>A0AAD6V3G5_9AGAR</name>
<evidence type="ECO:0000313" key="15">
    <source>
        <dbReference type="EMBL" id="KAJ7198521.1"/>
    </source>
</evidence>
<dbReference type="GO" id="GO:0016887">
    <property type="term" value="F:ATP hydrolysis activity"/>
    <property type="evidence" value="ECO:0007669"/>
    <property type="project" value="TreeGrafter"/>
</dbReference>
<evidence type="ECO:0000256" key="7">
    <source>
        <dbReference type="ARBA" id="ARBA00022840"/>
    </source>
</evidence>
<feature type="compositionally biased region" description="Acidic residues" evidence="12">
    <location>
        <begin position="622"/>
        <end position="672"/>
    </location>
</feature>
<dbReference type="InterPro" id="IPR038718">
    <property type="entry name" value="SNF2-like_sf"/>
</dbReference>
<dbReference type="InterPro" id="IPR027417">
    <property type="entry name" value="P-loop_NTPase"/>
</dbReference>
<feature type="region of interest" description="Disordered" evidence="12">
    <location>
        <begin position="25"/>
        <end position="50"/>
    </location>
</feature>
<dbReference type="InterPro" id="IPR000330">
    <property type="entry name" value="SNF2_N"/>
</dbReference>
<evidence type="ECO:0000256" key="1">
    <source>
        <dbReference type="ARBA" id="ARBA00004123"/>
    </source>
</evidence>
<dbReference type="Gene3D" id="3.40.50.300">
    <property type="entry name" value="P-loop containing nucleotide triphosphate hydrolases"/>
    <property type="match status" value="1"/>
</dbReference>
<dbReference type="GO" id="GO:0005524">
    <property type="term" value="F:ATP binding"/>
    <property type="evidence" value="ECO:0007669"/>
    <property type="project" value="UniProtKB-KW"/>
</dbReference>
<keyword evidence="16" id="KW-1185">Reference proteome</keyword>
<dbReference type="PROSITE" id="PS51192">
    <property type="entry name" value="HELICASE_ATP_BIND_1"/>
    <property type="match status" value="1"/>
</dbReference>
<reference evidence="15" key="1">
    <citation type="submission" date="2023-03" db="EMBL/GenBank/DDBJ databases">
        <title>Massive genome expansion in bonnet fungi (Mycena s.s.) driven by repeated elements and novel gene families across ecological guilds.</title>
        <authorList>
            <consortium name="Lawrence Berkeley National Laboratory"/>
            <person name="Harder C.B."/>
            <person name="Miyauchi S."/>
            <person name="Viragh M."/>
            <person name="Kuo A."/>
            <person name="Thoen E."/>
            <person name="Andreopoulos B."/>
            <person name="Lu D."/>
            <person name="Skrede I."/>
            <person name="Drula E."/>
            <person name="Henrissat B."/>
            <person name="Morin E."/>
            <person name="Kohler A."/>
            <person name="Barry K."/>
            <person name="LaButti K."/>
            <person name="Morin E."/>
            <person name="Salamov A."/>
            <person name="Lipzen A."/>
            <person name="Mereny Z."/>
            <person name="Hegedus B."/>
            <person name="Baldrian P."/>
            <person name="Stursova M."/>
            <person name="Weitz H."/>
            <person name="Taylor A."/>
            <person name="Grigoriev I.V."/>
            <person name="Nagy L.G."/>
            <person name="Martin F."/>
            <person name="Kauserud H."/>
        </authorList>
    </citation>
    <scope>NUCLEOTIDE SEQUENCE</scope>
    <source>
        <strain evidence="15">9144</strain>
    </source>
</reference>
<feature type="region of interest" description="Disordered" evidence="12">
    <location>
        <begin position="179"/>
        <end position="253"/>
    </location>
</feature>
<dbReference type="InterPro" id="IPR014001">
    <property type="entry name" value="Helicase_ATP-bd"/>
</dbReference>
<feature type="compositionally biased region" description="Polar residues" evidence="12">
    <location>
        <begin position="226"/>
        <end position="242"/>
    </location>
</feature>
<evidence type="ECO:0000256" key="5">
    <source>
        <dbReference type="ARBA" id="ARBA00022801"/>
    </source>
</evidence>
<dbReference type="InterPro" id="IPR050520">
    <property type="entry name" value="INO80/SWR1_helicase"/>
</dbReference>
<dbReference type="Gene3D" id="3.40.50.10810">
    <property type="entry name" value="Tandem AAA-ATPase domain"/>
    <property type="match status" value="1"/>
</dbReference>
<keyword evidence="6" id="KW-0347">Helicase</keyword>
<dbReference type="EC" id="3.6.4.12" evidence="3"/>
<dbReference type="FunFam" id="3.40.50.10810:FF:000005">
    <property type="entry name" value="Photoperiod-independent early flowering 1"/>
    <property type="match status" value="1"/>
</dbReference>
<evidence type="ECO:0000256" key="10">
    <source>
        <dbReference type="ARBA" id="ARBA00023159"/>
    </source>
</evidence>
<feature type="domain" description="Helicase ATP-binding" evidence="13">
    <location>
        <begin position="886"/>
        <end position="1051"/>
    </location>
</feature>
<feature type="compositionally biased region" description="Polar residues" evidence="12">
    <location>
        <begin position="705"/>
        <end position="728"/>
    </location>
</feature>
<feature type="region of interest" description="Disordered" evidence="12">
    <location>
        <begin position="596"/>
        <end position="841"/>
    </location>
</feature>
<evidence type="ECO:0000259" key="14">
    <source>
        <dbReference type="PROSITE" id="PS51194"/>
    </source>
</evidence>
<keyword evidence="10" id="KW-0010">Activator</keyword>
<comment type="subcellular location">
    <subcellularLocation>
        <location evidence="1">Nucleus</location>
    </subcellularLocation>
</comment>
<dbReference type="EMBL" id="JARJCW010000072">
    <property type="protein sequence ID" value="KAJ7198521.1"/>
    <property type="molecule type" value="Genomic_DNA"/>
</dbReference>
<evidence type="ECO:0000256" key="12">
    <source>
        <dbReference type="SAM" id="MobiDB-lite"/>
    </source>
</evidence>
<dbReference type="PROSITE" id="PS51194">
    <property type="entry name" value="HELICASE_CTER"/>
    <property type="match status" value="1"/>
</dbReference>
<protein>
    <recommendedName>
        <fullName evidence="3">DNA helicase</fullName>
        <ecNumber evidence="3">3.6.4.12</ecNumber>
    </recommendedName>
</protein>
<dbReference type="PANTHER" id="PTHR45685:SF1">
    <property type="entry name" value="HELICASE SRCAP"/>
    <property type="match status" value="1"/>
</dbReference>
<dbReference type="GO" id="GO:0000812">
    <property type="term" value="C:Swr1 complex"/>
    <property type="evidence" value="ECO:0007669"/>
    <property type="project" value="TreeGrafter"/>
</dbReference>
<dbReference type="GO" id="GO:0003677">
    <property type="term" value="F:DNA binding"/>
    <property type="evidence" value="ECO:0007669"/>
    <property type="project" value="UniProtKB-KW"/>
</dbReference>
<dbReference type="Pfam" id="PF00271">
    <property type="entry name" value="Helicase_C"/>
    <property type="match status" value="1"/>
</dbReference>
<sequence>MPANGSGPSTRSSVATRGAVAARLSEVVSTKRKNKGKAKSTEMRTPTVDPALTEEERLILLSEKQAQLAAVMDRHDALVREKFHMETFLMMVDYEPQIAKQDDSQVFQNYKSQYDLLDAAASVSASPRKTRSTHAGILKLAAPAVAGPSYSLSAPLPRPSLVKSPTKMILKQKAPVEELPRAKGKVKAVDPEETESISVGLIRTGLSQPDPTSSSPRHLRRRPNASPETTGTSNTTAESNSIVPPPRKRRKIGGNTNSAAAELAHESKSTLAGATSISTPVNGRIVKLKGAIDPMEPERPPGPGVDATTPSSTGRIMPHRAAAHRPQAPPPPLARRQIVTSPSGIKRIKLLVHRPPLRFLSHPRQRPPAPQFNSSVGTFLDSWVDIDGRTYPLDRGTGSNEEVSRLARTEAALWERVDAMKRAGQWFGSDLFDAFRAGGAEPVSGAVTPFDASTSTDGGPSASFIGGLNSRPDDAWAAVVNSVVAHGRKRHPSNNSGNPKNRKSRGALIASQVAAKLQAYWDGEATKLDRERVIEERRMKGLARSVMKLVVTEWKKAVFHIREQERLKLEAEELKRGHEHLDAILDQSGHILETQHGDLSRGVGNTLRSRSRSSSVSGMASNEDEDEGYDDEDEAEEGEDEENEGEDEEDEGRMESLADEAEQDEETEDEDIGGNGGDANTTEAEHEEGENDSSSALLLGARLQSPGSSASPSLPTRDLQTSQLTSGENADRQDNDEDDELSAVVELVMDAEPSSPIQPPSAIEHVVKDPEPPSLQSSVPPDDWVTPDGNIDSHSVNQLHRAPLSPKALGSQLPNGSADESVQNQEEDTEAEDEEEERSLESEIPAYLRPYAVAPVEWDPTKRVTPPLLLRGLLRPYQQSGLEWLASLHLNNLNGILADEMGLGKTIQTIALLAHLACDRGIWGPHLIIVPTSVLLNWEMEFKKFLPGFRILSYHGSTKRRKELRQGWNEKHRFNVCVTSYTLASRDAVVFKRKPWYYMILDEAHMIKNFKSQRWTTLLMFRSFRRLLLTGTPLQNNLTELWSLLQFLMSGSDFVNLKEFGDWFSNPLEKAIEAGNTQDEDTMQRVTKLHTVLRPYLLRRLKRDVEKELPSKYEHLVLCPLSKRQRFLYDEFMSRAQTRDALQSGVYQKIANILMQLRKVCNHPDLFEVRPIVTSFAMERSAIADFEIKELLLRRRLLTDNEETVNLDLLGFRFIDRQGNSLIAARETRRLDATARLPFLSEMPGVPPPKDTRTIAGFRAYSEYQRRAATISRWIHIGYLNRLRCNSFPAYSYETLTVARRFYQPLLPVSEVDTRVHYLDTAYLVNSTVKSYRTRAHEMAGVVDRFAFVTPPVVARDLPRIALASQRFPDSPDFDNVLHRASVKLQIAFPDPSLLQYDCGKLQQLTHLLREKKAGGHRVLIFTQMTRILDILEIYLNFHGHLYLRLDGATKVEDRQYITERFNADPRIFCFIASSRSGGVGINLTGADTVIFYDSDFNPQMDRQCEDRAHRIGQIRDVHIYRFVSQHTVEEAMLRKANQKRSLDDLVIQKGEFDWRSLFTDDAALTKALEEFDDTEDAYAAAVATREEVTLEGQDKAEFLDVEGEGGAAANAAADTMLSNDAHEPEQEQEEVDEEEGGSIADYMIAFVQRDTEYFREWKA</sequence>
<dbReference type="SMART" id="SM00487">
    <property type="entry name" value="DEXDc"/>
    <property type="match status" value="1"/>
</dbReference>
<dbReference type="SUPFAM" id="SSF52540">
    <property type="entry name" value="P-loop containing nucleoside triphosphate hydrolases"/>
    <property type="match status" value="2"/>
</dbReference>
<dbReference type="Proteomes" id="UP001219525">
    <property type="component" value="Unassembled WGS sequence"/>
</dbReference>
<dbReference type="GO" id="GO:0006338">
    <property type="term" value="P:chromatin remodeling"/>
    <property type="evidence" value="ECO:0007669"/>
    <property type="project" value="TreeGrafter"/>
</dbReference>
<comment type="similarity">
    <text evidence="2">Belongs to the SNF2/RAD54 helicase family. SWR1 subfamily.</text>
</comment>
<keyword evidence="9" id="KW-0238">DNA-binding</keyword>
<dbReference type="CDD" id="cd18793">
    <property type="entry name" value="SF2_C_SNF"/>
    <property type="match status" value="1"/>
</dbReference>
<organism evidence="15 16">
    <name type="scientific">Mycena pura</name>
    <dbReference type="NCBI Taxonomy" id="153505"/>
    <lineage>
        <taxon>Eukaryota</taxon>
        <taxon>Fungi</taxon>
        <taxon>Dikarya</taxon>
        <taxon>Basidiomycota</taxon>
        <taxon>Agaricomycotina</taxon>
        <taxon>Agaricomycetes</taxon>
        <taxon>Agaricomycetidae</taxon>
        <taxon>Agaricales</taxon>
        <taxon>Marasmiineae</taxon>
        <taxon>Mycenaceae</taxon>
        <taxon>Mycena</taxon>
    </lineage>
</organism>
<evidence type="ECO:0000256" key="4">
    <source>
        <dbReference type="ARBA" id="ARBA00022741"/>
    </source>
</evidence>
<evidence type="ECO:0000313" key="16">
    <source>
        <dbReference type="Proteomes" id="UP001219525"/>
    </source>
</evidence>
<dbReference type="PANTHER" id="PTHR45685">
    <property type="entry name" value="HELICASE SRCAP-RELATED"/>
    <property type="match status" value="1"/>
</dbReference>
<dbReference type="InterPro" id="IPR049730">
    <property type="entry name" value="SNF2/RAD54-like_C"/>
</dbReference>
<dbReference type="SMART" id="SM00490">
    <property type="entry name" value="HELICc"/>
    <property type="match status" value="1"/>
</dbReference>
<feature type="compositionally biased region" description="Acidic residues" evidence="12">
    <location>
        <begin position="825"/>
        <end position="838"/>
    </location>
</feature>
<keyword evidence="4" id="KW-0547">Nucleotide-binding</keyword>
<dbReference type="GO" id="GO:0003678">
    <property type="term" value="F:DNA helicase activity"/>
    <property type="evidence" value="ECO:0007669"/>
    <property type="project" value="UniProtKB-EC"/>
</dbReference>
<feature type="region of interest" description="Disordered" evidence="12">
    <location>
        <begin position="1615"/>
        <end position="1638"/>
    </location>
</feature>
<feature type="region of interest" description="Disordered" evidence="12">
    <location>
        <begin position="485"/>
        <end position="505"/>
    </location>
</feature>
<proteinExistence type="inferred from homology"/>
<keyword evidence="8" id="KW-0156">Chromatin regulator</keyword>
<dbReference type="InterPro" id="IPR001650">
    <property type="entry name" value="Helicase_C-like"/>
</dbReference>
<accession>A0AAD6V3G5</accession>
<dbReference type="GO" id="GO:0042393">
    <property type="term" value="F:histone binding"/>
    <property type="evidence" value="ECO:0007669"/>
    <property type="project" value="TreeGrafter"/>
</dbReference>
<evidence type="ECO:0000256" key="2">
    <source>
        <dbReference type="ARBA" id="ARBA00009220"/>
    </source>
</evidence>
<evidence type="ECO:0000259" key="13">
    <source>
        <dbReference type="PROSITE" id="PS51192"/>
    </source>
</evidence>
<feature type="compositionally biased region" description="Polar residues" evidence="12">
    <location>
        <begin position="205"/>
        <end position="216"/>
    </location>
</feature>
<keyword evidence="7" id="KW-0067">ATP-binding</keyword>
<evidence type="ECO:0000256" key="6">
    <source>
        <dbReference type="ARBA" id="ARBA00022806"/>
    </source>
</evidence>
<evidence type="ECO:0000256" key="3">
    <source>
        <dbReference type="ARBA" id="ARBA00012551"/>
    </source>
</evidence>
<dbReference type="Pfam" id="PF00176">
    <property type="entry name" value="SNF2-rel_dom"/>
    <property type="match status" value="1"/>
</dbReference>
<evidence type="ECO:0000256" key="9">
    <source>
        <dbReference type="ARBA" id="ARBA00023125"/>
    </source>
</evidence>
<feature type="compositionally biased region" description="Acidic residues" evidence="12">
    <location>
        <begin position="1627"/>
        <end position="1637"/>
    </location>
</feature>
<evidence type="ECO:0000256" key="11">
    <source>
        <dbReference type="ARBA" id="ARBA00023242"/>
    </source>
</evidence>
<evidence type="ECO:0000256" key="8">
    <source>
        <dbReference type="ARBA" id="ARBA00022853"/>
    </source>
</evidence>
<feature type="compositionally biased region" description="Polar residues" evidence="12">
    <location>
        <begin position="812"/>
        <end position="824"/>
    </location>
</feature>